<dbReference type="OMA" id="TTELIMK"/>
<dbReference type="SMART" id="SM00858">
    <property type="entry name" value="SAF"/>
    <property type="match status" value="1"/>
</dbReference>
<feature type="domain" description="SAF" evidence="2">
    <location>
        <begin position="13"/>
        <end position="90"/>
    </location>
</feature>
<evidence type="ECO:0000259" key="2">
    <source>
        <dbReference type="SMART" id="SM00858"/>
    </source>
</evidence>
<dbReference type="PANTHER" id="PTHR30536:SF5">
    <property type="entry name" value="ALTRONATE DEHYDRATASE"/>
    <property type="match status" value="1"/>
</dbReference>
<evidence type="ECO:0000256" key="1">
    <source>
        <dbReference type="ARBA" id="ARBA00023239"/>
    </source>
</evidence>
<comment type="caution">
    <text evidence="3">The sequence shown here is derived from an EMBL/GenBank/DDBJ whole genome shotgun (WGS) entry which is preliminary data.</text>
</comment>
<organism evidence="3 4">
    <name type="scientific">Desulfitobacterium hafniense</name>
    <name type="common">Desulfitobacterium frappieri</name>
    <dbReference type="NCBI Taxonomy" id="49338"/>
    <lineage>
        <taxon>Bacteria</taxon>
        <taxon>Bacillati</taxon>
        <taxon>Bacillota</taxon>
        <taxon>Clostridia</taxon>
        <taxon>Eubacteriales</taxon>
        <taxon>Desulfitobacteriaceae</taxon>
        <taxon>Desulfitobacterium</taxon>
    </lineage>
</organism>
<dbReference type="Pfam" id="PF08666">
    <property type="entry name" value="SAF"/>
    <property type="match status" value="1"/>
</dbReference>
<dbReference type="InterPro" id="IPR052172">
    <property type="entry name" value="UxaA_altronate/galactarate_dh"/>
</dbReference>
<evidence type="ECO:0000313" key="4">
    <source>
        <dbReference type="Proteomes" id="UP000054623"/>
    </source>
</evidence>
<evidence type="ECO:0000313" key="3">
    <source>
        <dbReference type="EMBL" id="KTE90329.1"/>
    </source>
</evidence>
<dbReference type="Gene3D" id="2.30.130.110">
    <property type="match status" value="1"/>
</dbReference>
<dbReference type="GO" id="GO:0019698">
    <property type="term" value="P:D-galacturonate catabolic process"/>
    <property type="evidence" value="ECO:0007669"/>
    <property type="project" value="TreeGrafter"/>
</dbReference>
<dbReference type="CDD" id="cd11613">
    <property type="entry name" value="SAF_AH_GD"/>
    <property type="match status" value="1"/>
</dbReference>
<sequence>MGKHKFLVHEDGDYVGVAIEDIKAGEDVMGVELHSGKKFQVTSNHDIPLGHKIALRAVKKGEALIKYSESVGTVIQDIKIGDWVHTHNLKTARWDYGN</sequence>
<keyword evidence="1" id="KW-0456">Lyase</keyword>
<dbReference type="RefSeq" id="WP_005814039.1">
    <property type="nucleotide sequence ID" value="NZ_CABKQQ010000051.1"/>
</dbReference>
<dbReference type="PANTHER" id="PTHR30536">
    <property type="entry name" value="ALTRONATE/GALACTARATE DEHYDRATASE"/>
    <property type="match status" value="1"/>
</dbReference>
<dbReference type="InterPro" id="IPR044144">
    <property type="entry name" value="SAF_UxaA/GarD"/>
</dbReference>
<dbReference type="GO" id="GO:0016829">
    <property type="term" value="F:lyase activity"/>
    <property type="evidence" value="ECO:0007669"/>
    <property type="project" value="UniProtKB-KW"/>
</dbReference>
<protein>
    <submittedName>
        <fullName evidence="3">Dehydratase</fullName>
    </submittedName>
</protein>
<reference evidence="3 4" key="1">
    <citation type="submission" date="2015-12" db="EMBL/GenBank/DDBJ databases">
        <title>Draft Genome Sequence of Desulfitobacterium hafniense Strain DH, a Sulfate-reducing Bacterium Isolated from Paddy Soils.</title>
        <authorList>
            <person name="Bao P."/>
            <person name="Zhang X."/>
            <person name="Li G."/>
        </authorList>
    </citation>
    <scope>NUCLEOTIDE SEQUENCE [LARGE SCALE GENOMIC DNA]</scope>
    <source>
        <strain evidence="3 4">DH</strain>
    </source>
</reference>
<name>A0A0W1JF44_DESHA</name>
<dbReference type="EMBL" id="LOCK01000039">
    <property type="protein sequence ID" value="KTE90329.1"/>
    <property type="molecule type" value="Genomic_DNA"/>
</dbReference>
<proteinExistence type="predicted"/>
<dbReference type="InterPro" id="IPR013974">
    <property type="entry name" value="SAF"/>
</dbReference>
<dbReference type="Proteomes" id="UP000054623">
    <property type="component" value="Unassembled WGS sequence"/>
</dbReference>
<dbReference type="OrthoDB" id="9804574at2"/>
<accession>A0A0W1JF44</accession>
<gene>
    <name evidence="3" type="ORF">AT727_06970</name>
</gene>
<dbReference type="AlphaFoldDB" id="A0A0W1JF44"/>